<reference evidence="4" key="1">
    <citation type="journal article" date="2014" name="Int. J. Syst. Evol. Microbiol.">
        <title>Complete genome sequence of Corynebacterium casei LMG S-19264T (=DSM 44701T), isolated from a smear-ripened cheese.</title>
        <authorList>
            <consortium name="US DOE Joint Genome Institute (JGI-PGF)"/>
            <person name="Walter F."/>
            <person name="Albersmeier A."/>
            <person name="Kalinowski J."/>
            <person name="Ruckert C."/>
        </authorList>
    </citation>
    <scope>NUCLEOTIDE SEQUENCE</scope>
    <source>
        <strain evidence="4">KCTC 12711</strain>
    </source>
</reference>
<feature type="chain" id="PRO_5036849898" description="Alginate lyase 2 domain-containing protein" evidence="2">
    <location>
        <begin position="24"/>
        <end position="1446"/>
    </location>
</feature>
<reference evidence="4" key="2">
    <citation type="submission" date="2020-09" db="EMBL/GenBank/DDBJ databases">
        <authorList>
            <person name="Sun Q."/>
            <person name="Kim S."/>
        </authorList>
    </citation>
    <scope>NUCLEOTIDE SEQUENCE</scope>
    <source>
        <strain evidence="4">KCTC 12711</strain>
    </source>
</reference>
<protein>
    <recommendedName>
        <fullName evidence="3">Alginate lyase 2 domain-containing protein</fullName>
    </recommendedName>
</protein>
<evidence type="ECO:0000313" key="4">
    <source>
        <dbReference type="EMBL" id="GHA03534.1"/>
    </source>
</evidence>
<feature type="region of interest" description="Disordered" evidence="1">
    <location>
        <begin position="540"/>
        <end position="561"/>
    </location>
</feature>
<dbReference type="SUPFAM" id="SSF49899">
    <property type="entry name" value="Concanavalin A-like lectins/glucanases"/>
    <property type="match status" value="1"/>
</dbReference>
<dbReference type="InterPro" id="IPR014895">
    <property type="entry name" value="Alginate_lyase_2"/>
</dbReference>
<dbReference type="InterPro" id="IPR013320">
    <property type="entry name" value="ConA-like_dom_sf"/>
</dbReference>
<sequence>MNIKPQRIIFTLLLLAFAGSSNAVDVVNDDFLVDGTAVTDARYFGSSTPDAIEINTNSIGLVSGASGRQLHALFETQKLVNPGDKLEAEISFLMPTTVATSNEDIRIGLFDHLERNTPDQLAQNTSYSSASPNPSFSGLPGFYVELDVESADPTSDLDIRRSDPSATGRLLGTSTGFTAFGSGPDFGYTIAANTAYTLYLSVTRTISGALEITATFNGQSHTSLDLAPASYHLGMLAIGASTGAAGSSNTPGLDPNTINDNGLDITRFTVSFTAGTPSDGGDPGGEPGTGIFAEVVNDVFAIDGTDPLNTDAQYFASSSSAAIELNADSIGLVSGTSSRQIHSLFDTQTLAAPGDYVEARITFRTPTTVGSTNEDLRIGLFDHLERTTDTELGQNTSYSSSTPNPLFEGLPGFYLELDVESADPTTDLDIRRSDPSMTGRSISTSSGFSSIGNGPDVGYALQADTQYTVVLTVTRTATGTLEIKADFAGASYTATDLLPASYNIGMLAINASSGAFGTSNVAGEVDNGIDLVSLVVESVTSEDTGDGGGDDGGNGSGDGGSDESVVVVADDFASNGTAGASSRYFASNSTSAIEFNDNSVGVVSGPSGRHIHSLFPTQSLERVGDMLRATLSFTTPDTVSIGGDDIRFGLFDHLGRDSATELGANTTFSSSNPNPLYAGLPGYYVEVDVERYSPLTDLEIGRSNPTVTGRLLNTNGGFTRQNGEDIGYTILPNTHYTVYLTAVRTQDGLDVSANFLGRSFTISDDTPLSTQFGMLAINVSSDAMGTSNVPGQPDNGLDITNLRVEFIRSNVVDDDLASNGTAVTDMDYFASSTADAIEINSNSIGLVSGSSGRQIHGLFNGQSLANAGDVLHATVSFVTPTTVAATGEDLRIGIFDTLGRTGPDQLGQHTSFSSASPNPDFAGLPGYYLELDVENADSATDLDIRRSNPSATGRLLTTSSGFTALGNSDDIGYAIQPETTYTVDLQLTRTASDGLEITANFLGNTYSVADSSPASFDFGMLAFYANSNAVGSSNSPGLDPAMVNDNGIDITQVAVRFTPFFSPEVVDLPPVELPTGDHPDIELIPTLPDGVFVQPVETEYVLVWKEVTKVFRIFGRTFRITFWVPVIEERLIVVEYTDAEKNALHFGINPDVQPWFNFDLTDWALDAPNPDNGPITSSAGNVFGNGDGFSARTQDFHFLVGEMFPGSEPYFFTGSDGAMVFKSTVAGARTSQNTSYVRSELREMLRAGDDSISTQGVGANNWALDHQPPNPDIGARGGRLTATLSIDQVTSTGASGQVGRVIIGQIHAEDDEPLRLYYRKLPGNTKGSIYAAHEVRGGDDINFDIIGSRASNAADPIDMGIELGELFSYEINNVGAIIEVVIRRGDRDGEIIGQLEIDMDNLVAGGTGYDVIDEWMYFKAGAYSQNNTGNGNDFDQVRFYRLNNSH</sequence>
<dbReference type="Proteomes" id="UP000614811">
    <property type="component" value="Unassembled WGS sequence"/>
</dbReference>
<dbReference type="EMBL" id="BMXA01000002">
    <property type="protein sequence ID" value="GHA03534.1"/>
    <property type="molecule type" value="Genomic_DNA"/>
</dbReference>
<accession>A0A918VKI4</accession>
<keyword evidence="2" id="KW-0732">Signal</keyword>
<feature type="compositionally biased region" description="Gly residues" evidence="1">
    <location>
        <begin position="550"/>
        <end position="559"/>
    </location>
</feature>
<feature type="compositionally biased region" description="Low complexity" evidence="1">
    <location>
        <begin position="438"/>
        <end position="447"/>
    </location>
</feature>
<evidence type="ECO:0000256" key="2">
    <source>
        <dbReference type="SAM" id="SignalP"/>
    </source>
</evidence>
<feature type="region of interest" description="Disordered" evidence="1">
    <location>
        <begin position="425"/>
        <end position="447"/>
    </location>
</feature>
<evidence type="ECO:0000313" key="5">
    <source>
        <dbReference type="Proteomes" id="UP000614811"/>
    </source>
</evidence>
<dbReference type="RefSeq" id="WP_189399025.1">
    <property type="nucleotide sequence ID" value="NZ_BMXA01000002.1"/>
</dbReference>
<evidence type="ECO:0000256" key="1">
    <source>
        <dbReference type="SAM" id="MobiDB-lite"/>
    </source>
</evidence>
<feature type="signal peptide" evidence="2">
    <location>
        <begin position="1"/>
        <end position="23"/>
    </location>
</feature>
<feature type="domain" description="Alginate lyase 2" evidence="3">
    <location>
        <begin position="1202"/>
        <end position="1446"/>
    </location>
</feature>
<organism evidence="4 5">
    <name type="scientific">Arenicella chitinivorans</name>
    <dbReference type="NCBI Taxonomy" id="1329800"/>
    <lineage>
        <taxon>Bacteria</taxon>
        <taxon>Pseudomonadati</taxon>
        <taxon>Pseudomonadota</taxon>
        <taxon>Gammaproteobacteria</taxon>
        <taxon>Arenicellales</taxon>
        <taxon>Arenicellaceae</taxon>
        <taxon>Arenicella</taxon>
    </lineage>
</organism>
<name>A0A918VKI4_9GAMM</name>
<dbReference type="Gene3D" id="2.60.120.200">
    <property type="match status" value="1"/>
</dbReference>
<comment type="caution">
    <text evidence="4">The sequence shown here is derived from an EMBL/GenBank/DDBJ whole genome shotgun (WGS) entry which is preliminary data.</text>
</comment>
<dbReference type="Pfam" id="PF08787">
    <property type="entry name" value="Alginate_lyase2"/>
    <property type="match status" value="1"/>
</dbReference>
<evidence type="ECO:0000259" key="3">
    <source>
        <dbReference type="Pfam" id="PF08787"/>
    </source>
</evidence>
<gene>
    <name evidence="4" type="ORF">GCM10008090_10820</name>
</gene>
<proteinExistence type="predicted"/>
<keyword evidence="5" id="KW-1185">Reference proteome</keyword>